<evidence type="ECO:0000313" key="1">
    <source>
        <dbReference type="EMBL" id="UOQ73640.1"/>
    </source>
</evidence>
<dbReference type="InterPro" id="IPR012467">
    <property type="entry name" value="DUF1684"/>
</dbReference>
<dbReference type="AlphaFoldDB" id="A0A8T9QCT1"/>
<evidence type="ECO:0000313" key="2">
    <source>
        <dbReference type="Proteomes" id="UP000831796"/>
    </source>
</evidence>
<keyword evidence="2" id="KW-1185">Reference proteome</keyword>
<dbReference type="PANTHER" id="PTHR41913">
    <property type="entry name" value="DUF1684 DOMAIN-CONTAINING PROTEIN"/>
    <property type="match status" value="1"/>
</dbReference>
<name>A0A8T9QCT1_9BACT</name>
<dbReference type="RefSeq" id="WP_244676991.1">
    <property type="nucleotide sequence ID" value="NZ_CP095046.1"/>
</dbReference>
<gene>
    <name evidence="1" type="ORF">MUN79_06865</name>
</gene>
<dbReference type="Proteomes" id="UP000831796">
    <property type="component" value="Chromosome"/>
</dbReference>
<reference evidence="1" key="1">
    <citation type="submission" date="2022-04" db="EMBL/GenBank/DDBJ databases">
        <title>Hymenobacter sp. isolated from the air.</title>
        <authorList>
            <person name="Won M."/>
            <person name="Lee C.-M."/>
            <person name="Woen H.-Y."/>
            <person name="Kwon S.-W."/>
        </authorList>
    </citation>
    <scope>NUCLEOTIDE SEQUENCE</scope>
    <source>
        <strain evidence="1">5116S-3</strain>
    </source>
</reference>
<proteinExistence type="predicted"/>
<accession>A0A8T9QCT1</accession>
<dbReference type="KEGG" id="hcu:MUN79_06865"/>
<organism evidence="1 2">
    <name type="scientific">Hymenobacter cellulosilyticus</name>
    <dbReference type="NCBI Taxonomy" id="2932248"/>
    <lineage>
        <taxon>Bacteria</taxon>
        <taxon>Pseudomonadati</taxon>
        <taxon>Bacteroidota</taxon>
        <taxon>Cytophagia</taxon>
        <taxon>Cytophagales</taxon>
        <taxon>Hymenobacteraceae</taxon>
        <taxon>Hymenobacter</taxon>
    </lineage>
</organism>
<sequence length="75" mass="8039">MGVRRLSFVNAGPTKYGIPTAGPLHRPSDPVVVLDFNQAYNPYCAYAASGKCSCPIPPTENRLPVAIRAGVRSDH</sequence>
<protein>
    <submittedName>
        <fullName evidence="1">DUF1684 domain-containing protein</fullName>
    </submittedName>
</protein>
<dbReference type="PANTHER" id="PTHR41913:SF1">
    <property type="entry name" value="DUF1684 DOMAIN-CONTAINING PROTEIN"/>
    <property type="match status" value="1"/>
</dbReference>
<dbReference type="EMBL" id="CP095046">
    <property type="protein sequence ID" value="UOQ73640.1"/>
    <property type="molecule type" value="Genomic_DNA"/>
</dbReference>
<dbReference type="Pfam" id="PF07920">
    <property type="entry name" value="DUF1684"/>
    <property type="match status" value="1"/>
</dbReference>